<evidence type="ECO:0000256" key="8">
    <source>
        <dbReference type="ARBA" id="ARBA00023163"/>
    </source>
</evidence>
<dbReference type="Gene3D" id="2.30.30.140">
    <property type="match status" value="1"/>
</dbReference>
<dbReference type="InterPro" id="IPR001650">
    <property type="entry name" value="Helicase_C-like"/>
</dbReference>
<evidence type="ECO:0000259" key="10">
    <source>
        <dbReference type="PROSITE" id="PS51194"/>
    </source>
</evidence>
<dbReference type="Pfam" id="PF00271">
    <property type="entry name" value="Helicase_C"/>
    <property type="match status" value="1"/>
</dbReference>
<dbReference type="Gene3D" id="6.10.140.1500">
    <property type="match status" value="1"/>
</dbReference>
<evidence type="ECO:0000256" key="6">
    <source>
        <dbReference type="ARBA" id="ARBA00023125"/>
    </source>
</evidence>
<keyword evidence="3 11" id="KW-0347">Helicase</keyword>
<accession>A0A1H8J6E4</accession>
<dbReference type="PANTHER" id="PTHR45766">
    <property type="entry name" value="DNA ANNEALING HELICASE AND ENDONUCLEASE ZRANB3 FAMILY MEMBER"/>
    <property type="match status" value="1"/>
</dbReference>
<dbReference type="SMART" id="SM00490">
    <property type="entry name" value="HELICc"/>
    <property type="match status" value="1"/>
</dbReference>
<dbReference type="Gene3D" id="2.30.30.930">
    <property type="match status" value="1"/>
</dbReference>
<evidence type="ECO:0000256" key="5">
    <source>
        <dbReference type="ARBA" id="ARBA00023015"/>
    </source>
</evidence>
<evidence type="ECO:0000256" key="2">
    <source>
        <dbReference type="ARBA" id="ARBA00022801"/>
    </source>
</evidence>
<reference evidence="12" key="1">
    <citation type="submission" date="2016-10" db="EMBL/GenBank/DDBJ databases">
        <authorList>
            <person name="Varghese N."/>
            <person name="Submissions S."/>
        </authorList>
    </citation>
    <scope>NUCLEOTIDE SEQUENCE [LARGE SCALE GENOMIC DNA]</scope>
    <source>
        <strain evidence="12">Nm76</strain>
    </source>
</reference>
<dbReference type="STRING" id="42354.SAMN05216333_10198"/>
<feature type="domain" description="Helicase ATP-binding" evidence="9">
    <location>
        <begin position="163"/>
        <end position="348"/>
    </location>
</feature>
<dbReference type="InterPro" id="IPR023949">
    <property type="entry name" value="Helicase_RapA"/>
</dbReference>
<dbReference type="PROSITE" id="PS51194">
    <property type="entry name" value="HELICASE_CTER"/>
    <property type="match status" value="1"/>
</dbReference>
<dbReference type="OrthoDB" id="9814088at2"/>
<dbReference type="SMART" id="SM00487">
    <property type="entry name" value="DEXDc"/>
    <property type="match status" value="1"/>
</dbReference>
<dbReference type="RefSeq" id="WP_090315088.1">
    <property type="nucleotide sequence ID" value="NZ_FNOE01000001.1"/>
</dbReference>
<dbReference type="Pfam" id="PF12137">
    <property type="entry name" value="RapA_C"/>
    <property type="match status" value="1"/>
</dbReference>
<dbReference type="InterPro" id="IPR014001">
    <property type="entry name" value="Helicase_ATP-bd"/>
</dbReference>
<keyword evidence="5" id="KW-0805">Transcription regulation</keyword>
<keyword evidence="12" id="KW-1185">Reference proteome</keyword>
<keyword evidence="2" id="KW-0378">Hydrolase</keyword>
<dbReference type="PANTHER" id="PTHR45766:SF6">
    <property type="entry name" value="SWI_SNF-RELATED MATRIX-ASSOCIATED ACTIN-DEPENDENT REGULATOR OF CHROMATIN SUBFAMILY A-LIKE PROTEIN 1"/>
    <property type="match status" value="1"/>
</dbReference>
<dbReference type="Pfam" id="PF00176">
    <property type="entry name" value="SNF2-rel_dom"/>
    <property type="match status" value="1"/>
</dbReference>
<dbReference type="NCBIfam" id="NF003426">
    <property type="entry name" value="PRK04914.1"/>
    <property type="match status" value="1"/>
</dbReference>
<dbReference type="EMBL" id="FODO01000001">
    <property type="protein sequence ID" value="SEN75757.1"/>
    <property type="molecule type" value="Genomic_DNA"/>
</dbReference>
<dbReference type="CDD" id="cd18793">
    <property type="entry name" value="SF2_C_SNF"/>
    <property type="match status" value="1"/>
</dbReference>
<keyword evidence="7" id="KW-0010">Activator</keyword>
<evidence type="ECO:0000256" key="3">
    <source>
        <dbReference type="ARBA" id="ARBA00022806"/>
    </source>
</evidence>
<dbReference type="Pfam" id="PF18337">
    <property type="entry name" value="Tudor_RapA"/>
    <property type="match status" value="1"/>
</dbReference>
<dbReference type="PROSITE" id="PS51192">
    <property type="entry name" value="HELICASE_ATP_BIND_1"/>
    <property type="match status" value="1"/>
</dbReference>
<keyword evidence="8" id="KW-0804">Transcription</keyword>
<dbReference type="InterPro" id="IPR000330">
    <property type="entry name" value="SNF2_N"/>
</dbReference>
<dbReference type="InterPro" id="IPR049730">
    <property type="entry name" value="SNF2/RAD54-like_C"/>
</dbReference>
<evidence type="ECO:0000259" key="9">
    <source>
        <dbReference type="PROSITE" id="PS51192"/>
    </source>
</evidence>
<dbReference type="GO" id="GO:0004386">
    <property type="term" value="F:helicase activity"/>
    <property type="evidence" value="ECO:0007669"/>
    <property type="project" value="UniProtKB-KW"/>
</dbReference>
<dbReference type="Gene3D" id="3.40.50.300">
    <property type="entry name" value="P-loop containing nucleotide triphosphate hydrolases"/>
    <property type="match status" value="1"/>
</dbReference>
<evidence type="ECO:0000313" key="12">
    <source>
        <dbReference type="Proteomes" id="UP000198814"/>
    </source>
</evidence>
<keyword evidence="1" id="KW-0547">Nucleotide-binding</keyword>
<evidence type="ECO:0000256" key="7">
    <source>
        <dbReference type="ARBA" id="ARBA00023159"/>
    </source>
</evidence>
<dbReference type="SUPFAM" id="SSF52540">
    <property type="entry name" value="P-loop containing nucleoside triphosphate hydrolases"/>
    <property type="match status" value="2"/>
</dbReference>
<dbReference type="AlphaFoldDB" id="A0A1H8J6E4"/>
<dbReference type="GO" id="GO:0005524">
    <property type="term" value="F:ATP binding"/>
    <property type="evidence" value="ECO:0007669"/>
    <property type="project" value="UniProtKB-KW"/>
</dbReference>
<sequence length="971" mass="109639">MQDFKPGQCWICDVDLQLGLGTVQTVEHRIVTILFKATGETRSYAKQSAPLTRVIFKPGDTISAQDGAVIKVTGVIERNGLIVYTGTRADGNRIELAEDRLAPQVQLNRPSERLFTGQFDQDKWFRIRYQTLLIRNQLAIAPLYGLVGTRTSLIPHQLYIAREVGRRFAPRVLLADEVGLGKTIEAGLILHQQLLTERAKRVLIVVPETLIHQWLVEMLRRFNLQFSIFDEERCLSLEASDEDEDEDEEVEKDQQDENPFHSEQLVLCSLHFLRQHPKRFEQALEGRWDLLVVDEAHHLHWSPQTASPQYTMIEQLAARTPGVLLLTATPEQLGKASHYARLRLLDPHRFNSFSGFVTEEQSYEPIACAVEALLEGKDLTGDTRQLIADTLDPAQAQALLAELQDQQARNKLAESLLDRHGTGRILFRNTRAAVKGFPARQLVASPLPVPAEYLPFLVTFETTPLSKPQLLLCPELIYQVRCEDDQPYWSEIDPRVNWLIATLKRVKPEKVLVIAANAQTARDLAQALKETTGQFIPVFHESMSLIERDRAAAFFADKETGGQVLICSEIGSEGRNFQFAHHLVLFDLPLNPDLLEQRIGRLDRIGQTDTIQIHVPYLENSALAVMFHWYHEGLNAFEKTCPAGQTVFVKVEEQLIAALHQRQTQAEALAGLIGVTQTAHRELNEALDRGRDKLLEYNSFRPLAAEQLTHAARAQDNDPLLPQYMETVFDCCGVHIEDHRSGSFLIEPSEHMSMPFPGLQDEGSVITYAREVALANEDMHFLTWEHPMVTHAMERILSHENGNAVVAMMKHKQVQPGTLLLETLFVLEASGHNVQQSNRYLPPAVIRIVLDEHGSSDYPFLNHDSINQHLQPVATGIAKQVIQLKEDPIRELLTASEQQASAQAPQLIAAAETRIRQTFVPEIERLKALQQVNPNVRDEEIQFFEQQLQQLTGALKSSNLRLDAVRVIVAT</sequence>
<dbReference type="CDD" id="cd18011">
    <property type="entry name" value="DEXDc_RapA"/>
    <property type="match status" value="1"/>
</dbReference>
<dbReference type="GO" id="GO:0016817">
    <property type="term" value="F:hydrolase activity, acting on acid anhydrides"/>
    <property type="evidence" value="ECO:0007669"/>
    <property type="project" value="InterPro"/>
</dbReference>
<evidence type="ECO:0000256" key="1">
    <source>
        <dbReference type="ARBA" id="ARBA00022741"/>
    </source>
</evidence>
<dbReference type="Gene3D" id="3.30.360.80">
    <property type="match status" value="1"/>
</dbReference>
<dbReference type="InterPro" id="IPR038718">
    <property type="entry name" value="SNF2-like_sf"/>
</dbReference>
<evidence type="ECO:0000256" key="4">
    <source>
        <dbReference type="ARBA" id="ARBA00022840"/>
    </source>
</evidence>
<feature type="domain" description="Helicase C-terminal" evidence="10">
    <location>
        <begin position="495"/>
        <end position="655"/>
    </location>
</feature>
<dbReference type="InterPro" id="IPR057342">
    <property type="entry name" value="DEXDc_RapA"/>
</dbReference>
<dbReference type="HAMAP" id="MF_01821">
    <property type="entry name" value="Helicase_RapA"/>
    <property type="match status" value="1"/>
</dbReference>
<dbReference type="GO" id="GO:0006355">
    <property type="term" value="P:regulation of DNA-templated transcription"/>
    <property type="evidence" value="ECO:0007669"/>
    <property type="project" value="InterPro"/>
</dbReference>
<keyword evidence="6" id="KW-0238">DNA-binding</keyword>
<evidence type="ECO:0000313" key="11">
    <source>
        <dbReference type="EMBL" id="SEN75757.1"/>
    </source>
</evidence>
<name>A0A1H8J6E4_9PROT</name>
<protein>
    <submittedName>
        <fullName evidence="11">ATP-dependent helicase HepA</fullName>
    </submittedName>
</protein>
<dbReference type="Proteomes" id="UP000198814">
    <property type="component" value="Unassembled WGS sequence"/>
</dbReference>
<dbReference type="InterPro" id="IPR040766">
    <property type="entry name" value="Tudor_2_RapA"/>
</dbReference>
<dbReference type="InterPro" id="IPR040765">
    <property type="entry name" value="Tudor_1_RapA"/>
</dbReference>
<dbReference type="Gene3D" id="6.10.140.2230">
    <property type="match status" value="1"/>
</dbReference>
<dbReference type="Gene3D" id="3.40.50.10810">
    <property type="entry name" value="Tandem AAA-ATPase domain"/>
    <property type="match status" value="1"/>
</dbReference>
<proteinExistence type="inferred from homology"/>
<dbReference type="InterPro" id="IPR022737">
    <property type="entry name" value="RapA_C"/>
</dbReference>
<dbReference type="InterPro" id="IPR027417">
    <property type="entry name" value="P-loop_NTPase"/>
</dbReference>
<gene>
    <name evidence="11" type="ORF">SAMN05216333_10198</name>
</gene>
<organism evidence="11 12">
    <name type="scientific">Nitrosomonas oligotropha</name>
    <dbReference type="NCBI Taxonomy" id="42354"/>
    <lineage>
        <taxon>Bacteria</taxon>
        <taxon>Pseudomonadati</taxon>
        <taxon>Pseudomonadota</taxon>
        <taxon>Betaproteobacteria</taxon>
        <taxon>Nitrosomonadales</taxon>
        <taxon>Nitrosomonadaceae</taxon>
        <taxon>Nitrosomonas</taxon>
    </lineage>
</organism>
<dbReference type="Pfam" id="PF18339">
    <property type="entry name" value="Tudor_1_RapA"/>
    <property type="match status" value="1"/>
</dbReference>
<keyword evidence="4" id="KW-0067">ATP-binding</keyword>
<dbReference type="GO" id="GO:0003677">
    <property type="term" value="F:DNA binding"/>
    <property type="evidence" value="ECO:0007669"/>
    <property type="project" value="UniProtKB-KW"/>
</dbReference>